<dbReference type="STRING" id="4577.A0A1D6MTS0"/>
<keyword evidence="1 4" id="KW-0479">Metal-binding</keyword>
<reference evidence="6" key="1">
    <citation type="submission" date="2015-12" db="EMBL/GenBank/DDBJ databases">
        <title>Update maize B73 reference genome by single molecule sequencing technologies.</title>
        <authorList>
            <consortium name="Maize Genome Sequencing Project"/>
            <person name="Ware D."/>
        </authorList>
    </citation>
    <scope>NUCLEOTIDE SEQUENCE [LARGE SCALE GENOMIC DNA]</scope>
    <source>
        <tissue evidence="6">Seedling</tissue>
    </source>
</reference>
<dbReference type="GO" id="GO:0016787">
    <property type="term" value="F:hydrolase activity"/>
    <property type="evidence" value="ECO:0007669"/>
    <property type="project" value="UniProtKB-KW"/>
</dbReference>
<name>A0A1D6MTS0_MAIZE</name>
<dbReference type="PANTHER" id="PTHR22748:SF6">
    <property type="entry name" value="DNA-(APURINIC OR APYRIMIDINIC SITE) ENDONUCLEASE"/>
    <property type="match status" value="1"/>
</dbReference>
<sequence length="90" mass="9771">MKELEKSKPVILTGDLNCAHQEIDIHDPAGNRRSAGFTNEERESFGTNFLSKGFVLAGALNAHNKHDGCRSLCGQSGVSFSRVLAEVLKN</sequence>
<evidence type="ECO:0000256" key="3">
    <source>
        <dbReference type="ARBA" id="ARBA00022842"/>
    </source>
</evidence>
<evidence type="ECO:0000256" key="4">
    <source>
        <dbReference type="PIRSR" id="PIRSR604808-2"/>
    </source>
</evidence>
<feature type="binding site" evidence="4">
    <location>
        <position position="15"/>
    </location>
    <ligand>
        <name>Mg(2+)</name>
        <dbReference type="ChEBI" id="CHEBI:18420"/>
        <label>1</label>
    </ligand>
</feature>
<evidence type="ECO:0000256" key="2">
    <source>
        <dbReference type="ARBA" id="ARBA00022801"/>
    </source>
</evidence>
<protein>
    <submittedName>
        <fullName evidence="6">DNA-(Apurinic or apyrimidinic site) lyase chloroplastic</fullName>
    </submittedName>
</protein>
<dbReference type="GO" id="GO:0004518">
    <property type="term" value="F:nuclease activity"/>
    <property type="evidence" value="ECO:0007669"/>
    <property type="project" value="InterPro"/>
</dbReference>
<dbReference type="eggNOG" id="KOG1294">
    <property type="taxonomic scope" value="Eukaryota"/>
</dbReference>
<keyword evidence="6" id="KW-0456">Lyase</keyword>
<evidence type="ECO:0000256" key="5">
    <source>
        <dbReference type="PIRSR" id="PIRSR604808-3"/>
    </source>
</evidence>
<dbReference type="GO" id="GO:0006281">
    <property type="term" value="P:DNA repair"/>
    <property type="evidence" value="ECO:0007669"/>
    <property type="project" value="InterPro"/>
</dbReference>
<dbReference type="InterPro" id="IPR004808">
    <property type="entry name" value="AP_endonuc_1"/>
</dbReference>
<dbReference type="GO" id="GO:0016829">
    <property type="term" value="F:lyase activity"/>
    <property type="evidence" value="ECO:0007669"/>
    <property type="project" value="UniProtKB-KW"/>
</dbReference>
<dbReference type="SUPFAM" id="SSF56219">
    <property type="entry name" value="DNase I-like"/>
    <property type="match status" value="1"/>
</dbReference>
<dbReference type="GO" id="GO:0046872">
    <property type="term" value="F:metal ion binding"/>
    <property type="evidence" value="ECO:0007669"/>
    <property type="project" value="UniProtKB-KW"/>
</dbReference>
<dbReference type="InterPro" id="IPR036691">
    <property type="entry name" value="Endo/exonu/phosph_ase_sf"/>
</dbReference>
<accession>A0A1D6MTS0</accession>
<dbReference type="AlphaFoldDB" id="A0A1D6MTS0"/>
<feature type="binding site" evidence="4">
    <location>
        <position position="17"/>
    </location>
    <ligand>
        <name>Mg(2+)</name>
        <dbReference type="ChEBI" id="CHEBI:18420"/>
        <label>1</label>
    </ligand>
</feature>
<dbReference type="PANTHER" id="PTHR22748">
    <property type="entry name" value="AP ENDONUCLEASE"/>
    <property type="match status" value="1"/>
</dbReference>
<dbReference type="InParanoid" id="A0A1D6MTS0"/>
<evidence type="ECO:0000256" key="1">
    <source>
        <dbReference type="ARBA" id="ARBA00022723"/>
    </source>
</evidence>
<evidence type="ECO:0000313" key="6">
    <source>
        <dbReference type="EMBL" id="ONM32285.1"/>
    </source>
</evidence>
<keyword evidence="4" id="KW-0464">Manganese</keyword>
<dbReference type="SMR" id="A0A1D6MTS0"/>
<dbReference type="Gene3D" id="3.60.10.10">
    <property type="entry name" value="Endonuclease/exonuclease/phosphatase"/>
    <property type="match status" value="1"/>
</dbReference>
<gene>
    <name evidence="6" type="ORF">ZEAMMB73_Zm00001d041032</name>
</gene>
<organism evidence="6">
    <name type="scientific">Zea mays</name>
    <name type="common">Maize</name>
    <dbReference type="NCBI Taxonomy" id="4577"/>
    <lineage>
        <taxon>Eukaryota</taxon>
        <taxon>Viridiplantae</taxon>
        <taxon>Streptophyta</taxon>
        <taxon>Embryophyta</taxon>
        <taxon>Tracheophyta</taxon>
        <taxon>Spermatophyta</taxon>
        <taxon>Magnoliopsida</taxon>
        <taxon>Liliopsida</taxon>
        <taxon>Poales</taxon>
        <taxon>Poaceae</taxon>
        <taxon>PACMAD clade</taxon>
        <taxon>Panicoideae</taxon>
        <taxon>Andropogonodae</taxon>
        <taxon>Andropogoneae</taxon>
        <taxon>Tripsacinae</taxon>
        <taxon>Zea</taxon>
    </lineage>
</organism>
<dbReference type="PaxDb" id="4577-GRMZM2G306193_P01"/>
<proteinExistence type="predicted"/>
<keyword evidence="3 4" id="KW-0460">Magnesium</keyword>
<keyword evidence="2" id="KW-0378">Hydrolase</keyword>
<dbReference type="EMBL" id="CM007649">
    <property type="protein sequence ID" value="ONM32285.1"/>
    <property type="molecule type" value="Genomic_DNA"/>
</dbReference>
<comment type="cofactor">
    <cofactor evidence="4">
        <name>Mg(2+)</name>
        <dbReference type="ChEBI" id="CHEBI:18420"/>
    </cofactor>
    <cofactor evidence="4">
        <name>Mn(2+)</name>
        <dbReference type="ChEBI" id="CHEBI:29035"/>
    </cofactor>
    <text evidence="4">Probably binds two magnesium or manganese ions per subunit.</text>
</comment>
<feature type="site" description="Transition state stabilizer" evidence="5">
    <location>
        <position position="17"/>
    </location>
</feature>